<dbReference type="PANTHER" id="PTHR21071">
    <property type="entry name" value="UDP-N-ACETYLENOLPYRUVOYLGLUCOSAMINE REDUCTASE"/>
    <property type="match status" value="1"/>
</dbReference>
<dbReference type="InterPro" id="IPR016169">
    <property type="entry name" value="FAD-bd_PCMH_sub2"/>
</dbReference>
<keyword evidence="14 16" id="KW-0961">Cell wall biogenesis/degradation</keyword>
<dbReference type="GO" id="GO:0009252">
    <property type="term" value="P:peptidoglycan biosynthetic process"/>
    <property type="evidence" value="ECO:0007669"/>
    <property type="project" value="UniProtKB-UniRule"/>
</dbReference>
<dbReference type="GO" id="GO:0071555">
    <property type="term" value="P:cell wall organization"/>
    <property type="evidence" value="ECO:0007669"/>
    <property type="project" value="UniProtKB-KW"/>
</dbReference>
<evidence type="ECO:0000256" key="5">
    <source>
        <dbReference type="ARBA" id="ARBA00022490"/>
    </source>
</evidence>
<evidence type="ECO:0000256" key="1">
    <source>
        <dbReference type="ARBA" id="ARBA00001974"/>
    </source>
</evidence>
<evidence type="ECO:0000256" key="14">
    <source>
        <dbReference type="ARBA" id="ARBA00023316"/>
    </source>
</evidence>
<keyword evidence="7 16" id="KW-0285">Flavoprotein</keyword>
<name>C0GFT6_DETAL</name>
<evidence type="ECO:0000256" key="7">
    <source>
        <dbReference type="ARBA" id="ARBA00022630"/>
    </source>
</evidence>
<keyword evidence="12 16" id="KW-0560">Oxidoreductase</keyword>
<evidence type="ECO:0000256" key="8">
    <source>
        <dbReference type="ARBA" id="ARBA00022827"/>
    </source>
</evidence>
<keyword evidence="9 16" id="KW-0521">NADP</keyword>
<dbReference type="GO" id="GO:0071949">
    <property type="term" value="F:FAD binding"/>
    <property type="evidence" value="ECO:0007669"/>
    <property type="project" value="InterPro"/>
</dbReference>
<comment type="catalytic activity">
    <reaction evidence="15 16">
        <text>UDP-N-acetyl-alpha-D-muramate + NADP(+) = UDP-N-acetyl-3-O-(1-carboxyvinyl)-alpha-D-glucosamine + NADPH + H(+)</text>
        <dbReference type="Rhea" id="RHEA:12248"/>
        <dbReference type="ChEBI" id="CHEBI:15378"/>
        <dbReference type="ChEBI" id="CHEBI:57783"/>
        <dbReference type="ChEBI" id="CHEBI:58349"/>
        <dbReference type="ChEBI" id="CHEBI:68483"/>
        <dbReference type="ChEBI" id="CHEBI:70757"/>
        <dbReference type="EC" id="1.3.1.98"/>
    </reaction>
</comment>
<dbReference type="Gene3D" id="3.90.78.10">
    <property type="entry name" value="UDP-N-acetylenolpyruvoylglucosamine reductase, C-terminal domain"/>
    <property type="match status" value="1"/>
</dbReference>
<dbReference type="NCBIfam" id="NF011245">
    <property type="entry name" value="PRK14651.1"/>
    <property type="match status" value="1"/>
</dbReference>
<dbReference type="InterPro" id="IPR016166">
    <property type="entry name" value="FAD-bd_PCMH"/>
</dbReference>
<keyword evidence="8 16" id="KW-0274">FAD</keyword>
<dbReference type="InterPro" id="IPR003170">
    <property type="entry name" value="MurB"/>
</dbReference>
<evidence type="ECO:0000256" key="2">
    <source>
        <dbReference type="ARBA" id="ARBA00003921"/>
    </source>
</evidence>
<dbReference type="InterPro" id="IPR036318">
    <property type="entry name" value="FAD-bd_PCMH-like_sf"/>
</dbReference>
<dbReference type="PANTHER" id="PTHR21071:SF4">
    <property type="entry name" value="UDP-N-ACETYLENOLPYRUVOYLGLUCOSAMINE REDUCTASE"/>
    <property type="match status" value="1"/>
</dbReference>
<dbReference type="InterPro" id="IPR006094">
    <property type="entry name" value="Oxid_FAD_bind_N"/>
</dbReference>
<evidence type="ECO:0000256" key="13">
    <source>
        <dbReference type="ARBA" id="ARBA00023306"/>
    </source>
</evidence>
<comment type="caution">
    <text evidence="18">The sequence shown here is derived from an EMBL/GenBank/DDBJ whole genome shotgun (WGS) entry which is preliminary data.</text>
</comment>
<feature type="domain" description="FAD-binding PCMH-type" evidence="17">
    <location>
        <begin position="30"/>
        <end position="194"/>
    </location>
</feature>
<keyword evidence="11 16" id="KW-0573">Peptidoglycan synthesis</keyword>
<keyword evidence="19" id="KW-1185">Reference proteome</keyword>
<dbReference type="GO" id="GO:0051301">
    <property type="term" value="P:cell division"/>
    <property type="evidence" value="ECO:0007669"/>
    <property type="project" value="UniProtKB-KW"/>
</dbReference>
<comment type="cofactor">
    <cofactor evidence="1 16">
        <name>FAD</name>
        <dbReference type="ChEBI" id="CHEBI:57692"/>
    </cofactor>
</comment>
<dbReference type="eggNOG" id="COG0812">
    <property type="taxonomic scope" value="Bacteria"/>
</dbReference>
<reference evidence="18 19" key="1">
    <citation type="submission" date="2009-02" db="EMBL/GenBank/DDBJ databases">
        <title>Sequencing of the draft genome and assembly of Dethiobacter alkaliphilus AHT 1.</title>
        <authorList>
            <consortium name="US DOE Joint Genome Institute (JGI-PGF)"/>
            <person name="Lucas S."/>
            <person name="Copeland A."/>
            <person name="Lapidus A."/>
            <person name="Glavina del Rio T."/>
            <person name="Dalin E."/>
            <person name="Tice H."/>
            <person name="Bruce D."/>
            <person name="Goodwin L."/>
            <person name="Pitluck S."/>
            <person name="Larimer F."/>
            <person name="Land M.L."/>
            <person name="Hauser L."/>
            <person name="Muyzer G."/>
        </authorList>
    </citation>
    <scope>NUCLEOTIDE SEQUENCE [LARGE SCALE GENOMIC DNA]</scope>
    <source>
        <strain evidence="18 19">AHT 1</strain>
    </source>
</reference>
<dbReference type="EMBL" id="ACJM01000006">
    <property type="protein sequence ID" value="EEG77625.1"/>
    <property type="molecule type" value="Genomic_DNA"/>
</dbReference>
<gene>
    <name evidence="16" type="primary">murB</name>
    <name evidence="18" type="ORF">DealDRAFT_1345</name>
</gene>
<dbReference type="GO" id="GO:0008360">
    <property type="term" value="P:regulation of cell shape"/>
    <property type="evidence" value="ECO:0007669"/>
    <property type="project" value="UniProtKB-KW"/>
</dbReference>
<evidence type="ECO:0000256" key="12">
    <source>
        <dbReference type="ARBA" id="ARBA00023002"/>
    </source>
</evidence>
<evidence type="ECO:0000256" key="16">
    <source>
        <dbReference type="HAMAP-Rule" id="MF_00037"/>
    </source>
</evidence>
<dbReference type="HAMAP" id="MF_00037">
    <property type="entry name" value="MurB"/>
    <property type="match status" value="1"/>
</dbReference>
<dbReference type="InterPro" id="IPR016167">
    <property type="entry name" value="FAD-bd_PCMH_sub1"/>
</dbReference>
<evidence type="ECO:0000256" key="10">
    <source>
        <dbReference type="ARBA" id="ARBA00022960"/>
    </source>
</evidence>
<evidence type="ECO:0000256" key="3">
    <source>
        <dbReference type="ARBA" id="ARBA00004496"/>
    </source>
</evidence>
<dbReference type="OrthoDB" id="9804753at2"/>
<dbReference type="Proteomes" id="UP000006443">
    <property type="component" value="Unassembled WGS sequence"/>
</dbReference>
<keyword evidence="6 16" id="KW-0132">Cell division</keyword>
<dbReference type="InterPro" id="IPR011601">
    <property type="entry name" value="MurB_C"/>
</dbReference>
<keyword evidence="10 16" id="KW-0133">Cell shape</keyword>
<dbReference type="Gene3D" id="3.30.465.10">
    <property type="match status" value="1"/>
</dbReference>
<comment type="similarity">
    <text evidence="16">Belongs to the MurB family.</text>
</comment>
<comment type="function">
    <text evidence="2 16">Cell wall formation.</text>
</comment>
<feature type="active site" evidence="16">
    <location>
        <position position="174"/>
    </location>
</feature>
<comment type="subcellular location">
    <subcellularLocation>
        <location evidence="3 16">Cytoplasm</location>
    </subcellularLocation>
</comment>
<dbReference type="UniPathway" id="UPA00219"/>
<dbReference type="Pfam" id="PF02873">
    <property type="entry name" value="MurB_C"/>
    <property type="match status" value="1"/>
</dbReference>
<dbReference type="PROSITE" id="PS51387">
    <property type="entry name" value="FAD_PCMH"/>
    <property type="match status" value="1"/>
</dbReference>
<evidence type="ECO:0000256" key="4">
    <source>
        <dbReference type="ARBA" id="ARBA00004752"/>
    </source>
</evidence>
<evidence type="ECO:0000259" key="17">
    <source>
        <dbReference type="PROSITE" id="PS51387"/>
    </source>
</evidence>
<dbReference type="SUPFAM" id="SSF56176">
    <property type="entry name" value="FAD-binding/transporter-associated domain-like"/>
    <property type="match status" value="1"/>
</dbReference>
<dbReference type="Pfam" id="PF01565">
    <property type="entry name" value="FAD_binding_4"/>
    <property type="match status" value="1"/>
</dbReference>
<dbReference type="InterPro" id="IPR036635">
    <property type="entry name" value="MurB_C_sf"/>
</dbReference>
<evidence type="ECO:0000256" key="9">
    <source>
        <dbReference type="ARBA" id="ARBA00022857"/>
    </source>
</evidence>
<dbReference type="GO" id="GO:0008762">
    <property type="term" value="F:UDP-N-acetylmuramate dehydrogenase activity"/>
    <property type="evidence" value="ECO:0007669"/>
    <property type="project" value="UniProtKB-UniRule"/>
</dbReference>
<dbReference type="STRING" id="555088.DealDRAFT_1345"/>
<dbReference type="RefSeq" id="WP_008516025.1">
    <property type="nucleotide sequence ID" value="NZ_ACJM01000006.1"/>
</dbReference>
<dbReference type="EC" id="1.3.1.98" evidence="16"/>
<comment type="pathway">
    <text evidence="4 16">Cell wall biogenesis; peptidoglycan biosynthesis.</text>
</comment>
<dbReference type="NCBIfam" id="NF010480">
    <property type="entry name" value="PRK13905.1"/>
    <property type="match status" value="1"/>
</dbReference>
<evidence type="ECO:0000256" key="6">
    <source>
        <dbReference type="ARBA" id="ARBA00022618"/>
    </source>
</evidence>
<protein>
    <recommendedName>
        <fullName evidence="16">UDP-N-acetylenolpyruvoylglucosamine reductase</fullName>
        <ecNumber evidence="16">1.3.1.98</ecNumber>
    </recommendedName>
    <alternativeName>
        <fullName evidence="16">UDP-N-acetylmuramate dehydrogenase</fullName>
    </alternativeName>
</protein>
<evidence type="ECO:0000313" key="19">
    <source>
        <dbReference type="Proteomes" id="UP000006443"/>
    </source>
</evidence>
<feature type="active site" evidence="16">
    <location>
        <position position="292"/>
    </location>
</feature>
<feature type="active site" description="Proton donor" evidence="16">
    <location>
        <position position="222"/>
    </location>
</feature>
<dbReference type="SUPFAM" id="SSF56194">
    <property type="entry name" value="Uridine diphospho-N-Acetylenolpyruvylglucosamine reductase, MurB, C-terminal domain"/>
    <property type="match status" value="1"/>
</dbReference>
<dbReference type="NCBIfam" id="TIGR00179">
    <property type="entry name" value="murB"/>
    <property type="match status" value="1"/>
</dbReference>
<organism evidence="18 19">
    <name type="scientific">Dethiobacter alkaliphilus AHT 1</name>
    <dbReference type="NCBI Taxonomy" id="555088"/>
    <lineage>
        <taxon>Bacteria</taxon>
        <taxon>Bacillati</taxon>
        <taxon>Bacillota</taxon>
        <taxon>Dethiobacteria</taxon>
        <taxon>Dethiobacterales</taxon>
        <taxon>Dethiobacteraceae</taxon>
        <taxon>Dethiobacter</taxon>
    </lineage>
</organism>
<keyword evidence="13 16" id="KW-0131">Cell cycle</keyword>
<keyword evidence="5 16" id="KW-0963">Cytoplasm</keyword>
<accession>C0GFT6</accession>
<dbReference type="GO" id="GO:0005829">
    <property type="term" value="C:cytosol"/>
    <property type="evidence" value="ECO:0007669"/>
    <property type="project" value="TreeGrafter"/>
</dbReference>
<proteinExistence type="inferred from homology"/>
<evidence type="ECO:0000256" key="11">
    <source>
        <dbReference type="ARBA" id="ARBA00022984"/>
    </source>
</evidence>
<dbReference type="AlphaFoldDB" id="C0GFT6"/>
<evidence type="ECO:0000313" key="18">
    <source>
        <dbReference type="EMBL" id="EEG77625.1"/>
    </source>
</evidence>
<sequence>MKDIAQRLAAEITGDVKTAEPMSKHTTFKIGGPADLFVEPQTTEDLIRSLEFLRGQSIPVFVMGNGSNLLVSDSGYRGAVIRLAGEFLRTDYGPTTVDAGAAVSLPKLAREASARGLGGLEFAAGIPATIGGALMMNAGAHGCEIGGVIAEAEILDTDLKVHTLRHKDLGLSYRRSNLAPGAVVCRVRLELEPGESEALLAKCHHNLQVRRERQPRLPNAGSIFKNPPEDAAGRLIDAAGLKGRRAGGAMISEVHANFIVNCGNATAEDVCTLINMAKTAVAEQFGMELKLEVRLLGY</sequence>
<dbReference type="Gene3D" id="3.30.43.10">
    <property type="entry name" value="Uridine Diphospho-n-acetylenolpyruvylglucosamine Reductase, domain 2"/>
    <property type="match status" value="1"/>
</dbReference>
<evidence type="ECO:0000256" key="15">
    <source>
        <dbReference type="ARBA" id="ARBA00048914"/>
    </source>
</evidence>